<keyword evidence="3" id="KW-1185">Reference proteome</keyword>
<gene>
    <name evidence="2" type="ORF">AAFF_G00238940</name>
</gene>
<name>A0AAD7RDX7_9TELE</name>
<dbReference type="EMBL" id="JAINUG010000318">
    <property type="protein sequence ID" value="KAJ8378511.1"/>
    <property type="molecule type" value="Genomic_DNA"/>
</dbReference>
<organism evidence="2 3">
    <name type="scientific">Aldrovandia affinis</name>
    <dbReference type="NCBI Taxonomy" id="143900"/>
    <lineage>
        <taxon>Eukaryota</taxon>
        <taxon>Metazoa</taxon>
        <taxon>Chordata</taxon>
        <taxon>Craniata</taxon>
        <taxon>Vertebrata</taxon>
        <taxon>Euteleostomi</taxon>
        <taxon>Actinopterygii</taxon>
        <taxon>Neopterygii</taxon>
        <taxon>Teleostei</taxon>
        <taxon>Notacanthiformes</taxon>
        <taxon>Halosauridae</taxon>
        <taxon>Aldrovandia</taxon>
    </lineage>
</organism>
<dbReference type="Proteomes" id="UP001221898">
    <property type="component" value="Unassembled WGS sequence"/>
</dbReference>
<feature type="region of interest" description="Disordered" evidence="1">
    <location>
        <begin position="1"/>
        <end position="22"/>
    </location>
</feature>
<comment type="caution">
    <text evidence="2">The sequence shown here is derived from an EMBL/GenBank/DDBJ whole genome shotgun (WGS) entry which is preliminary data.</text>
</comment>
<accession>A0AAD7RDX7</accession>
<dbReference type="Pfam" id="PF10486">
    <property type="entry name" value="PI3K_1B_p101"/>
    <property type="match status" value="2"/>
</dbReference>
<feature type="compositionally biased region" description="Polar residues" evidence="1">
    <location>
        <begin position="1"/>
        <end position="13"/>
    </location>
</feature>
<evidence type="ECO:0000313" key="3">
    <source>
        <dbReference type="Proteomes" id="UP001221898"/>
    </source>
</evidence>
<protein>
    <recommendedName>
        <fullName evidence="4">Phosphoinositide 3-kinase regulatory subunit 6</fullName>
    </recommendedName>
</protein>
<proteinExistence type="predicted"/>
<evidence type="ECO:0000313" key="2">
    <source>
        <dbReference type="EMBL" id="KAJ8378511.1"/>
    </source>
</evidence>
<dbReference type="GO" id="GO:0005944">
    <property type="term" value="C:phosphatidylinositol 3-kinase complex, class IB"/>
    <property type="evidence" value="ECO:0007669"/>
    <property type="project" value="InterPro"/>
</dbReference>
<evidence type="ECO:0000256" key="1">
    <source>
        <dbReference type="SAM" id="MobiDB-lite"/>
    </source>
</evidence>
<dbReference type="GO" id="GO:0007186">
    <property type="term" value="P:G protein-coupled receptor signaling pathway"/>
    <property type="evidence" value="ECO:0007669"/>
    <property type="project" value="TreeGrafter"/>
</dbReference>
<dbReference type="InterPro" id="IPR019522">
    <property type="entry name" value="PIK3R5/6"/>
</dbReference>
<evidence type="ECO:0008006" key="4">
    <source>
        <dbReference type="Google" id="ProtNLM"/>
    </source>
</evidence>
<dbReference type="AlphaFoldDB" id="A0AAD7RDX7"/>
<dbReference type="PANTHER" id="PTHR15593:SF1">
    <property type="entry name" value="PHOSPHOINOSITIDE 3-KINASE REGULATORY SUBUNIT 6"/>
    <property type="match status" value="1"/>
</dbReference>
<sequence>MSTMASWDLSSSKKSMEAPGGSLSTAVESDIYRSLQAVLRELDCQHPASMFNKGMLRWTLHKKVQSSPSNCVSLVRVVVKELERAERVDCKLYIIPLLHTLIYAVIQAAYIPDDLYKRVYDFCKRLLTLPQPYCTVGLSYARCMKTERATPGALYQRMVLAEQSLKSECYPQQERLFVFADPVVLSGPLGAAVRRDMELAGSYRGPLAHMCSVLQHTLQAALGEDCHGPKLAHVLKDIGQDVEPYFQEVVATVEQSAEEGGGDRSQYAARLRQLYSEILTAANQDPLSRGSLCDTPLPNPEISFHLWGEDDELWRELAKFVRPSSSERCSLCQDDFEMADFLTDLSPEMPRHSVMSTDSGIERDLPASELHGMGLEPPAGGGEQEQARLTRRGCFKMKPSVSDSMALMQDSLEELGGGGTLQRKAGNSSTPFPRQQRHFTARIVVMGDDRVLGRLAKAYYSLRKREARRLFLTMKVNLQMYYIPVSDEPNITSPVKENVSPVKSSPCALASYLGRVDPWYECTINSLGCMIPKMAKMQCSSSRSSESSSFLTDVISYYTRTGLQPVYFTIYSVKISFSNLTKDPVEDVFVCHLEMDFPEFRFLTATLKEASVRHKKNIAEICGAVVSINYRKASLSNREVDKGISLRTTGVQINAIPSNATEDFDCLTVSFNDQKPKPGMEPKIRTCNMKIRTLENRTFTVCLDKDSRRTFKDVQSIEICPCLDPGYCVQKTAKSKFSLQEEAGLSKYISKGLPLPINTFAGIIH</sequence>
<dbReference type="GO" id="GO:0046935">
    <property type="term" value="F:1-phosphatidylinositol-3-kinase regulator activity"/>
    <property type="evidence" value="ECO:0007669"/>
    <property type="project" value="InterPro"/>
</dbReference>
<reference evidence="2" key="1">
    <citation type="journal article" date="2023" name="Science">
        <title>Genome structures resolve the early diversification of teleost fishes.</title>
        <authorList>
            <person name="Parey E."/>
            <person name="Louis A."/>
            <person name="Montfort J."/>
            <person name="Bouchez O."/>
            <person name="Roques C."/>
            <person name="Iampietro C."/>
            <person name="Lluch J."/>
            <person name="Castinel A."/>
            <person name="Donnadieu C."/>
            <person name="Desvignes T."/>
            <person name="Floi Bucao C."/>
            <person name="Jouanno E."/>
            <person name="Wen M."/>
            <person name="Mejri S."/>
            <person name="Dirks R."/>
            <person name="Jansen H."/>
            <person name="Henkel C."/>
            <person name="Chen W.J."/>
            <person name="Zahm M."/>
            <person name="Cabau C."/>
            <person name="Klopp C."/>
            <person name="Thompson A.W."/>
            <person name="Robinson-Rechavi M."/>
            <person name="Braasch I."/>
            <person name="Lecointre G."/>
            <person name="Bobe J."/>
            <person name="Postlethwait J.H."/>
            <person name="Berthelot C."/>
            <person name="Roest Crollius H."/>
            <person name="Guiguen Y."/>
        </authorList>
    </citation>
    <scope>NUCLEOTIDE SEQUENCE</scope>
    <source>
        <strain evidence="2">NC1722</strain>
    </source>
</reference>
<dbReference type="PANTHER" id="PTHR15593">
    <property type="entry name" value="PHOSPHATIDYLINOSITOL 3-KINASE REGULATORY SUBUNIT"/>
    <property type="match status" value="1"/>
</dbReference>